<dbReference type="AlphaFoldDB" id="A0A953SDY2"/>
<evidence type="ECO:0000313" key="2">
    <source>
        <dbReference type="Proteomes" id="UP000705867"/>
    </source>
</evidence>
<proteinExistence type="predicted"/>
<gene>
    <name evidence="1" type="ORF">K8I29_19680</name>
</gene>
<name>A0A953SDY2_9BACT</name>
<reference evidence="1" key="2">
    <citation type="submission" date="2021-08" db="EMBL/GenBank/DDBJ databases">
        <authorList>
            <person name="Dalcin Martins P."/>
        </authorList>
    </citation>
    <scope>NUCLEOTIDE SEQUENCE</scope>
    <source>
        <strain evidence="1">MAG_39</strain>
    </source>
</reference>
<dbReference type="Proteomes" id="UP000705867">
    <property type="component" value="Unassembled WGS sequence"/>
</dbReference>
<evidence type="ECO:0000313" key="1">
    <source>
        <dbReference type="EMBL" id="MBZ0158425.1"/>
    </source>
</evidence>
<organism evidence="1 2">
    <name type="scientific">Candidatus Nitrobium versatile</name>
    <dbReference type="NCBI Taxonomy" id="2884831"/>
    <lineage>
        <taxon>Bacteria</taxon>
        <taxon>Pseudomonadati</taxon>
        <taxon>Nitrospirota</taxon>
        <taxon>Nitrospiria</taxon>
        <taxon>Nitrospirales</taxon>
        <taxon>Nitrospiraceae</taxon>
        <taxon>Candidatus Nitrobium</taxon>
    </lineage>
</organism>
<protein>
    <submittedName>
        <fullName evidence="1">Uncharacterized protein</fullName>
    </submittedName>
</protein>
<dbReference type="EMBL" id="JAIOIV010000151">
    <property type="protein sequence ID" value="MBZ0158425.1"/>
    <property type="molecule type" value="Genomic_DNA"/>
</dbReference>
<reference evidence="1" key="1">
    <citation type="journal article" date="2021" name="bioRxiv">
        <title>Unraveling nitrogen, sulfur and carbon metabolic pathways and microbial community transcriptional responses to substrate deprivation and toxicity stresses in a bioreactor mimicking anoxic brackish coastal sediment conditions.</title>
        <authorList>
            <person name="Martins P.D."/>
            <person name="Echeveste M.J."/>
            <person name="Arshad A."/>
            <person name="Kurth J."/>
            <person name="Ouboter H."/>
            <person name="Jetten M.S.M."/>
            <person name="Welte C.U."/>
        </authorList>
    </citation>
    <scope>NUCLEOTIDE SEQUENCE</scope>
    <source>
        <strain evidence="1">MAG_39</strain>
    </source>
</reference>
<accession>A0A953SDY2</accession>
<comment type="caution">
    <text evidence="1">The sequence shown here is derived from an EMBL/GenBank/DDBJ whole genome shotgun (WGS) entry which is preliminary data.</text>
</comment>
<sequence length="85" mass="9461">MHKKALLFFAILLYGLVAGAAGFLLRMDMEFDAGYHVAYAEMNALLKEGASAGATFRVKGLDVSFLPLRDTTRKVLYVPTEVRYE</sequence>